<protein>
    <submittedName>
        <fullName evidence="2">Uncharacterized protein</fullName>
    </submittedName>
</protein>
<reference evidence="2" key="1">
    <citation type="submission" date="2020-11" db="EMBL/GenBank/DDBJ databases">
        <authorList>
            <consortium name="DOE Joint Genome Institute"/>
            <person name="Ahrendt S."/>
            <person name="Riley R."/>
            <person name="Andreopoulos W."/>
            <person name="Labutti K."/>
            <person name="Pangilinan J."/>
            <person name="Ruiz-Duenas F.J."/>
            <person name="Barrasa J.M."/>
            <person name="Sanchez-Garcia M."/>
            <person name="Camarero S."/>
            <person name="Miyauchi S."/>
            <person name="Serrano A."/>
            <person name="Linde D."/>
            <person name="Babiker R."/>
            <person name="Drula E."/>
            <person name="Ayuso-Fernandez I."/>
            <person name="Pacheco R."/>
            <person name="Padilla G."/>
            <person name="Ferreira P."/>
            <person name="Barriuso J."/>
            <person name="Kellner H."/>
            <person name="Castanera R."/>
            <person name="Alfaro M."/>
            <person name="Ramirez L."/>
            <person name="Pisabarro A.G."/>
            <person name="Kuo A."/>
            <person name="Tritt A."/>
            <person name="Lipzen A."/>
            <person name="He G."/>
            <person name="Yan M."/>
            <person name="Ng V."/>
            <person name="Cullen D."/>
            <person name="Martin F."/>
            <person name="Rosso M.-N."/>
            <person name="Henrissat B."/>
            <person name="Hibbett D."/>
            <person name="Martinez A.T."/>
            <person name="Grigoriev I.V."/>
        </authorList>
    </citation>
    <scope>NUCLEOTIDE SEQUENCE</scope>
    <source>
        <strain evidence="2">CBS 247.69</strain>
    </source>
</reference>
<dbReference type="AlphaFoldDB" id="A0A9P6CDE0"/>
<evidence type="ECO:0000313" key="3">
    <source>
        <dbReference type="Proteomes" id="UP000807353"/>
    </source>
</evidence>
<dbReference type="Proteomes" id="UP000807353">
    <property type="component" value="Unassembled WGS sequence"/>
</dbReference>
<keyword evidence="3" id="KW-1185">Reference proteome</keyword>
<accession>A0A9P6CDE0</accession>
<sequence>MYFAAIPTLTLLSLLGVVVQVSADAEQDFNLAISCRQQNNALFKGPAGDCRCDSPTASPGTGWSKCGVYLFDLVSSTHGLMVVLSCPNWRRTVWSFDMSLFFNDRH</sequence>
<dbReference type="EMBL" id="MU150351">
    <property type="protein sequence ID" value="KAF9458050.1"/>
    <property type="molecule type" value="Genomic_DNA"/>
</dbReference>
<name>A0A9P6CDE0_9AGAR</name>
<comment type="caution">
    <text evidence="2">The sequence shown here is derived from an EMBL/GenBank/DDBJ whole genome shotgun (WGS) entry which is preliminary data.</text>
</comment>
<evidence type="ECO:0000313" key="2">
    <source>
        <dbReference type="EMBL" id="KAF9458050.1"/>
    </source>
</evidence>
<gene>
    <name evidence="2" type="ORF">BDZ94DRAFT_1313644</name>
</gene>
<feature type="chain" id="PRO_5040186747" evidence="1">
    <location>
        <begin position="24"/>
        <end position="106"/>
    </location>
</feature>
<keyword evidence="1" id="KW-0732">Signal</keyword>
<feature type="signal peptide" evidence="1">
    <location>
        <begin position="1"/>
        <end position="23"/>
    </location>
</feature>
<organism evidence="2 3">
    <name type="scientific">Collybia nuda</name>
    <dbReference type="NCBI Taxonomy" id="64659"/>
    <lineage>
        <taxon>Eukaryota</taxon>
        <taxon>Fungi</taxon>
        <taxon>Dikarya</taxon>
        <taxon>Basidiomycota</taxon>
        <taxon>Agaricomycotina</taxon>
        <taxon>Agaricomycetes</taxon>
        <taxon>Agaricomycetidae</taxon>
        <taxon>Agaricales</taxon>
        <taxon>Tricholomatineae</taxon>
        <taxon>Clitocybaceae</taxon>
        <taxon>Collybia</taxon>
    </lineage>
</organism>
<evidence type="ECO:0000256" key="1">
    <source>
        <dbReference type="SAM" id="SignalP"/>
    </source>
</evidence>
<proteinExistence type="predicted"/>